<dbReference type="RefSeq" id="WP_190581386.1">
    <property type="nucleotide sequence ID" value="NZ_CAWPQU010000046.1"/>
</dbReference>
<protein>
    <submittedName>
        <fullName evidence="2">Gamma-glutamylcyclotransferase</fullName>
    </submittedName>
</protein>
<gene>
    <name evidence="2" type="ORF">H6G05_21515</name>
</gene>
<comment type="caution">
    <text evidence="2">The sequence shown here is derived from an EMBL/GenBank/DDBJ whole genome shotgun (WGS) entry which is preliminary data.</text>
</comment>
<reference evidence="2 3" key="1">
    <citation type="journal article" date="2020" name="ISME J.">
        <title>Comparative genomics reveals insights into cyanobacterial evolution and habitat adaptation.</title>
        <authorList>
            <person name="Chen M.Y."/>
            <person name="Teng W.K."/>
            <person name="Zhao L."/>
            <person name="Hu C.X."/>
            <person name="Zhou Y.K."/>
            <person name="Han B.P."/>
            <person name="Song L.R."/>
            <person name="Shu W.S."/>
        </authorList>
    </citation>
    <scope>NUCLEOTIDE SEQUENCE [LARGE SCALE GENOMIC DNA]</scope>
    <source>
        <strain evidence="2 3">FACHB-1050</strain>
    </source>
</reference>
<accession>A0ABR8CG96</accession>
<dbReference type="Proteomes" id="UP000618445">
    <property type="component" value="Unassembled WGS sequence"/>
</dbReference>
<keyword evidence="3" id="KW-1185">Reference proteome</keyword>
<organism evidence="2 3">
    <name type="scientific">Phormidium tenue FACHB-1050</name>
    <dbReference type="NCBI Taxonomy" id="2692857"/>
    <lineage>
        <taxon>Bacteria</taxon>
        <taxon>Bacillati</taxon>
        <taxon>Cyanobacteriota</taxon>
        <taxon>Cyanophyceae</taxon>
        <taxon>Oscillatoriophycideae</taxon>
        <taxon>Oscillatoriales</taxon>
        <taxon>Oscillatoriaceae</taxon>
        <taxon>Phormidium</taxon>
    </lineage>
</organism>
<dbReference type="Gene3D" id="3.10.490.10">
    <property type="entry name" value="Gamma-glutamyl cyclotransferase-like"/>
    <property type="match status" value="1"/>
</dbReference>
<dbReference type="Pfam" id="PF06094">
    <property type="entry name" value="GGACT"/>
    <property type="match status" value="1"/>
</dbReference>
<evidence type="ECO:0000259" key="1">
    <source>
        <dbReference type="Pfam" id="PF06094"/>
    </source>
</evidence>
<dbReference type="SUPFAM" id="SSF110857">
    <property type="entry name" value="Gamma-glutamyl cyclotransferase-like"/>
    <property type="match status" value="1"/>
</dbReference>
<name>A0ABR8CG96_9CYAN</name>
<dbReference type="InterPro" id="IPR009288">
    <property type="entry name" value="AIG2-like_dom"/>
</dbReference>
<proteinExistence type="predicted"/>
<dbReference type="InterPro" id="IPR013024">
    <property type="entry name" value="GGCT-like"/>
</dbReference>
<sequence length="140" mass="15743">MKNASLCNVFVYGTLKPNEANYAEYCAGKAIAQQQAIAYGELFALPMGYPAMTVGKAQVHGYLLSFPDASILESLDELEDYQSDRASHENLYDRRLIEVFDLQDESLGMAWAYFMELAQVTKFVGIAQPDGLWTQNHEIF</sequence>
<evidence type="ECO:0000313" key="3">
    <source>
        <dbReference type="Proteomes" id="UP000618445"/>
    </source>
</evidence>
<dbReference type="CDD" id="cd06661">
    <property type="entry name" value="GGCT_like"/>
    <property type="match status" value="1"/>
</dbReference>
<evidence type="ECO:0000313" key="2">
    <source>
        <dbReference type="EMBL" id="MBD2319405.1"/>
    </source>
</evidence>
<dbReference type="EMBL" id="JACJQY010000050">
    <property type="protein sequence ID" value="MBD2319405.1"/>
    <property type="molecule type" value="Genomic_DNA"/>
</dbReference>
<feature type="domain" description="Gamma-glutamylcyclotransferase AIG2-like" evidence="1">
    <location>
        <begin position="9"/>
        <end position="121"/>
    </location>
</feature>
<dbReference type="InterPro" id="IPR036568">
    <property type="entry name" value="GGCT-like_sf"/>
</dbReference>